<dbReference type="PROSITE" id="PS50990">
    <property type="entry name" value="PEPTIDASE_C39"/>
    <property type="match status" value="1"/>
</dbReference>
<dbReference type="CDD" id="cd18567">
    <property type="entry name" value="ABC_6TM_CvaB_RaxB_like"/>
    <property type="match status" value="1"/>
</dbReference>
<feature type="domain" description="ABC transporter" evidence="8">
    <location>
        <begin position="476"/>
        <end position="695"/>
    </location>
</feature>
<evidence type="ECO:0000259" key="10">
    <source>
        <dbReference type="PROSITE" id="PS50990"/>
    </source>
</evidence>
<sequence length="695" mass="77752">MKLILQAEAAECGLASIAMVASHYKINHSLYSLREQFPQSLKGLNLQQIIDISSEIGFNSRPLKLDIAELSQLSLPCILHWDLNHFVVLYKVTKQEAIIFDPAKGKVKYSIDELAKHFTGVALELSPNTSFIEKERKPVIAFRDLNITFKGLKTSFVQLFVLSLMLQVFVLAMPYYMQTVIDDVLVSYDSNLLVVLASAFAFVVTFKHLFSLLRGHLIIHLGTSLGRQFTELLFNHLIRLPLSYFEARHVADIVSRFGSIEQIKRMLAHQFVEACIDGIMATLTLIVLYLYEPTLATVSVVVIILYLVLRLVWYSPFKRVSEDVIRSSATEQAHFMETIRGIQSIKLMALEPSRTSQWLNKFVSALNSRVKVEKLQLHFGLINGFLFGIENVIIIYLGASLIIDGSTSPAFTLGMLMAFISYKTQVTSRFSALIDTYVDFKMLSLHFSRISDIALSKKNTELPKSINHTSNIQGPVEISQLAFKYPQANAFLFSNLSLSIKQGESIAIVGKSGLGKSTFMKVVIGLLKHSEGHVLFNGDPLEKVGLRAFRTSTAAVMQNNQLLTGSIAENIANFSSKIDMKRVKESADIASIHQDILAMPMGYDSYIGEMGGALSGGQTQRILLARALYRQPSILFLDEATSNLDVATEQMINQRLSALEITTLFIAHRVETIKQADRVIELTPTLLKDVSRDYF</sequence>
<keyword evidence="3" id="KW-0547">Nucleotide-binding</keyword>
<keyword evidence="5 7" id="KW-1133">Transmembrane helix</keyword>
<name>A0A6N8F950_9GAMM</name>
<dbReference type="InterPro" id="IPR036640">
    <property type="entry name" value="ABC1_TM_sf"/>
</dbReference>
<dbReference type="Gene3D" id="1.20.1560.10">
    <property type="entry name" value="ABC transporter type 1, transmembrane domain"/>
    <property type="match status" value="1"/>
</dbReference>
<dbReference type="Gene3D" id="3.90.70.10">
    <property type="entry name" value="Cysteine proteinases"/>
    <property type="match status" value="1"/>
</dbReference>
<dbReference type="GO" id="GO:0005886">
    <property type="term" value="C:plasma membrane"/>
    <property type="evidence" value="ECO:0007669"/>
    <property type="project" value="UniProtKB-SubCell"/>
</dbReference>
<evidence type="ECO:0000256" key="6">
    <source>
        <dbReference type="ARBA" id="ARBA00023136"/>
    </source>
</evidence>
<dbReference type="PANTHER" id="PTHR24221:SF606">
    <property type="entry name" value="COLICIN V SECRETION-PROCESSING ATP-BINDING PROTEIN"/>
    <property type="match status" value="1"/>
</dbReference>
<evidence type="ECO:0000256" key="3">
    <source>
        <dbReference type="ARBA" id="ARBA00022741"/>
    </source>
</evidence>
<evidence type="ECO:0000256" key="4">
    <source>
        <dbReference type="ARBA" id="ARBA00022840"/>
    </source>
</evidence>
<dbReference type="Pfam" id="PF00664">
    <property type="entry name" value="ABC_membrane"/>
    <property type="match status" value="1"/>
</dbReference>
<dbReference type="SMART" id="SM00382">
    <property type="entry name" value="AAA"/>
    <property type="match status" value="1"/>
</dbReference>
<feature type="domain" description="Peptidase C39" evidence="10">
    <location>
        <begin position="6"/>
        <end position="125"/>
    </location>
</feature>
<reference evidence="11 12" key="1">
    <citation type="submission" date="2019-11" db="EMBL/GenBank/DDBJ databases">
        <title>P. haliotis isolates from Z. marina roots.</title>
        <authorList>
            <person name="Cohen M."/>
            <person name="Jospin G."/>
            <person name="Eisen J.A."/>
            <person name="Coil D.A."/>
        </authorList>
    </citation>
    <scope>NUCLEOTIDE SEQUENCE [LARGE SCALE GENOMIC DNA]</scope>
    <source>
        <strain evidence="11 12">UCD-MCMsp1aY</strain>
    </source>
</reference>
<feature type="transmembrane region" description="Helical" evidence="7">
    <location>
        <begin position="192"/>
        <end position="210"/>
    </location>
</feature>
<dbReference type="InterPro" id="IPR039421">
    <property type="entry name" value="Type_1_exporter"/>
</dbReference>
<evidence type="ECO:0000256" key="5">
    <source>
        <dbReference type="ARBA" id="ARBA00022989"/>
    </source>
</evidence>
<keyword evidence="4 11" id="KW-0067">ATP-binding</keyword>
<comment type="subcellular location">
    <subcellularLocation>
        <location evidence="1">Cell membrane</location>
        <topology evidence="1">Multi-pass membrane protein</topology>
    </subcellularLocation>
</comment>
<dbReference type="GO" id="GO:0140359">
    <property type="term" value="F:ABC-type transporter activity"/>
    <property type="evidence" value="ECO:0007669"/>
    <property type="project" value="InterPro"/>
</dbReference>
<accession>A0A6N8F950</accession>
<keyword evidence="2 7" id="KW-0812">Transmembrane</keyword>
<dbReference type="InterPro" id="IPR003593">
    <property type="entry name" value="AAA+_ATPase"/>
</dbReference>
<dbReference type="PROSITE" id="PS50929">
    <property type="entry name" value="ABC_TM1F"/>
    <property type="match status" value="1"/>
</dbReference>
<dbReference type="Pfam" id="PF00005">
    <property type="entry name" value="ABC_tran"/>
    <property type="match status" value="1"/>
</dbReference>
<dbReference type="InterPro" id="IPR005074">
    <property type="entry name" value="Peptidase_C39"/>
</dbReference>
<keyword evidence="12" id="KW-1185">Reference proteome</keyword>
<evidence type="ECO:0000259" key="9">
    <source>
        <dbReference type="PROSITE" id="PS50929"/>
    </source>
</evidence>
<dbReference type="InterPro" id="IPR011527">
    <property type="entry name" value="ABC1_TM_dom"/>
</dbReference>
<feature type="transmembrane region" description="Helical" evidence="7">
    <location>
        <begin position="271"/>
        <end position="290"/>
    </location>
</feature>
<dbReference type="SUPFAM" id="SSF52540">
    <property type="entry name" value="P-loop containing nucleoside triphosphate hydrolases"/>
    <property type="match status" value="1"/>
</dbReference>
<dbReference type="AlphaFoldDB" id="A0A6N8F950"/>
<dbReference type="Proteomes" id="UP000439994">
    <property type="component" value="Unassembled WGS sequence"/>
</dbReference>
<comment type="caution">
    <text evidence="11">The sequence shown here is derived from an EMBL/GenBank/DDBJ whole genome shotgun (WGS) entry which is preliminary data.</text>
</comment>
<dbReference type="Gene3D" id="3.40.50.300">
    <property type="entry name" value="P-loop containing nucleotide triphosphate hydrolases"/>
    <property type="match status" value="1"/>
</dbReference>
<dbReference type="PANTHER" id="PTHR24221">
    <property type="entry name" value="ATP-BINDING CASSETTE SUB-FAMILY B"/>
    <property type="match status" value="1"/>
</dbReference>
<protein>
    <submittedName>
        <fullName evidence="11">ATP-binding cassette domain-containing protein</fullName>
    </submittedName>
</protein>
<dbReference type="GO" id="GO:0005524">
    <property type="term" value="F:ATP binding"/>
    <property type="evidence" value="ECO:0007669"/>
    <property type="project" value="UniProtKB-KW"/>
</dbReference>
<dbReference type="GO" id="GO:0008233">
    <property type="term" value="F:peptidase activity"/>
    <property type="evidence" value="ECO:0007669"/>
    <property type="project" value="InterPro"/>
</dbReference>
<organism evidence="11 12">
    <name type="scientific">Psychrosphaera haliotis</name>
    <dbReference type="NCBI Taxonomy" id="555083"/>
    <lineage>
        <taxon>Bacteria</taxon>
        <taxon>Pseudomonadati</taxon>
        <taxon>Pseudomonadota</taxon>
        <taxon>Gammaproteobacteria</taxon>
        <taxon>Alteromonadales</taxon>
        <taxon>Pseudoalteromonadaceae</taxon>
        <taxon>Psychrosphaera</taxon>
    </lineage>
</organism>
<evidence type="ECO:0000256" key="1">
    <source>
        <dbReference type="ARBA" id="ARBA00004651"/>
    </source>
</evidence>
<feature type="transmembrane region" description="Helical" evidence="7">
    <location>
        <begin position="156"/>
        <end position="177"/>
    </location>
</feature>
<gene>
    <name evidence="11" type="ORF">GNP35_09910</name>
</gene>
<dbReference type="Pfam" id="PF03412">
    <property type="entry name" value="Peptidase_C39"/>
    <property type="match status" value="1"/>
</dbReference>
<dbReference type="SUPFAM" id="SSF90123">
    <property type="entry name" value="ABC transporter transmembrane region"/>
    <property type="match status" value="1"/>
</dbReference>
<dbReference type="InterPro" id="IPR027417">
    <property type="entry name" value="P-loop_NTPase"/>
</dbReference>
<evidence type="ECO:0000313" key="11">
    <source>
        <dbReference type="EMBL" id="MUH72778.1"/>
    </source>
</evidence>
<dbReference type="EMBL" id="WOCD01000003">
    <property type="protein sequence ID" value="MUH72778.1"/>
    <property type="molecule type" value="Genomic_DNA"/>
</dbReference>
<evidence type="ECO:0000259" key="8">
    <source>
        <dbReference type="PROSITE" id="PS50893"/>
    </source>
</evidence>
<keyword evidence="6 7" id="KW-0472">Membrane</keyword>
<feature type="transmembrane region" description="Helical" evidence="7">
    <location>
        <begin position="296"/>
        <end position="313"/>
    </location>
</feature>
<dbReference type="InterPro" id="IPR003439">
    <property type="entry name" value="ABC_transporter-like_ATP-bd"/>
</dbReference>
<dbReference type="PROSITE" id="PS50893">
    <property type="entry name" value="ABC_TRANSPORTER_2"/>
    <property type="match status" value="1"/>
</dbReference>
<dbReference type="GO" id="GO:0006508">
    <property type="term" value="P:proteolysis"/>
    <property type="evidence" value="ECO:0007669"/>
    <property type="project" value="InterPro"/>
</dbReference>
<proteinExistence type="predicted"/>
<feature type="domain" description="ABC transmembrane type-1" evidence="9">
    <location>
        <begin position="159"/>
        <end position="442"/>
    </location>
</feature>
<dbReference type="OrthoDB" id="9806127at2"/>
<evidence type="ECO:0000313" key="12">
    <source>
        <dbReference type="Proteomes" id="UP000439994"/>
    </source>
</evidence>
<dbReference type="RefSeq" id="WP_155695929.1">
    <property type="nucleotide sequence ID" value="NZ_WOCD01000003.1"/>
</dbReference>
<dbReference type="GO" id="GO:0016887">
    <property type="term" value="F:ATP hydrolysis activity"/>
    <property type="evidence" value="ECO:0007669"/>
    <property type="project" value="InterPro"/>
</dbReference>
<dbReference type="GO" id="GO:0034040">
    <property type="term" value="F:ATPase-coupled lipid transmembrane transporter activity"/>
    <property type="evidence" value="ECO:0007669"/>
    <property type="project" value="TreeGrafter"/>
</dbReference>
<evidence type="ECO:0000256" key="7">
    <source>
        <dbReference type="SAM" id="Phobius"/>
    </source>
</evidence>
<feature type="transmembrane region" description="Helical" evidence="7">
    <location>
        <begin position="377"/>
        <end position="399"/>
    </location>
</feature>
<evidence type="ECO:0000256" key="2">
    <source>
        <dbReference type="ARBA" id="ARBA00022692"/>
    </source>
</evidence>